<keyword evidence="1 3" id="KW-0479">Metal-binding</keyword>
<name>A0AAD9P7P3_RIDPI</name>
<protein>
    <recommendedName>
        <fullName evidence="4">RING-type domain-containing protein</fullName>
    </recommendedName>
</protein>
<feature type="domain" description="RING-type" evidence="4">
    <location>
        <begin position="18"/>
        <end position="62"/>
    </location>
</feature>
<evidence type="ECO:0000256" key="2">
    <source>
        <dbReference type="ARBA" id="ARBA00022833"/>
    </source>
</evidence>
<gene>
    <name evidence="5" type="ORF">NP493_99g05057</name>
</gene>
<dbReference type="Gene3D" id="3.30.40.10">
    <property type="entry name" value="Zinc/RING finger domain, C3HC4 (zinc finger)"/>
    <property type="match status" value="1"/>
</dbReference>
<sequence length="189" mass="20752">MADSDGSTFGLCDNNFTCIFCINTSDCYSLLPCLHTACPECLSEFLGCKSSANSIFTCPACELKIQIPKDGIAGFKQFRSLKLNVDVETNCSELSEQQQPEKDHVTEDTETLTSAALTPVLLEKVDSSGSDTSVNGNQQQQQQIELNENANNNFDFNKDKGGFVLDKRKAFDLGAHNQPHLPTYVVHMS</sequence>
<dbReference type="AlphaFoldDB" id="A0AAD9P7P3"/>
<dbReference type="InterPro" id="IPR013083">
    <property type="entry name" value="Znf_RING/FYVE/PHD"/>
</dbReference>
<evidence type="ECO:0000313" key="6">
    <source>
        <dbReference type="Proteomes" id="UP001209878"/>
    </source>
</evidence>
<keyword evidence="2" id="KW-0862">Zinc</keyword>
<evidence type="ECO:0000259" key="4">
    <source>
        <dbReference type="PROSITE" id="PS50089"/>
    </source>
</evidence>
<dbReference type="Proteomes" id="UP001209878">
    <property type="component" value="Unassembled WGS sequence"/>
</dbReference>
<dbReference type="PROSITE" id="PS50089">
    <property type="entry name" value="ZF_RING_2"/>
    <property type="match status" value="1"/>
</dbReference>
<proteinExistence type="predicted"/>
<reference evidence="5" key="1">
    <citation type="journal article" date="2023" name="Mol. Biol. Evol.">
        <title>Third-Generation Sequencing Reveals the Adaptive Role of the Epigenome in Three Deep-Sea Polychaetes.</title>
        <authorList>
            <person name="Perez M."/>
            <person name="Aroh O."/>
            <person name="Sun Y."/>
            <person name="Lan Y."/>
            <person name="Juniper S.K."/>
            <person name="Young C.R."/>
            <person name="Angers B."/>
            <person name="Qian P.Y."/>
        </authorList>
    </citation>
    <scope>NUCLEOTIDE SEQUENCE</scope>
    <source>
        <strain evidence="5">R07B-5</strain>
    </source>
</reference>
<evidence type="ECO:0000313" key="5">
    <source>
        <dbReference type="EMBL" id="KAK2189709.1"/>
    </source>
</evidence>
<accession>A0AAD9P7P3</accession>
<comment type="caution">
    <text evidence="5">The sequence shown here is derived from an EMBL/GenBank/DDBJ whole genome shotgun (WGS) entry which is preliminary data.</text>
</comment>
<keyword evidence="6" id="KW-1185">Reference proteome</keyword>
<evidence type="ECO:0000256" key="3">
    <source>
        <dbReference type="PROSITE-ProRule" id="PRU00175"/>
    </source>
</evidence>
<dbReference type="EMBL" id="JAODUO010000099">
    <property type="protein sequence ID" value="KAK2189709.1"/>
    <property type="molecule type" value="Genomic_DNA"/>
</dbReference>
<keyword evidence="1 3" id="KW-0863">Zinc-finger</keyword>
<evidence type="ECO:0000256" key="1">
    <source>
        <dbReference type="ARBA" id="ARBA00022771"/>
    </source>
</evidence>
<organism evidence="5 6">
    <name type="scientific">Ridgeia piscesae</name>
    <name type="common">Tubeworm</name>
    <dbReference type="NCBI Taxonomy" id="27915"/>
    <lineage>
        <taxon>Eukaryota</taxon>
        <taxon>Metazoa</taxon>
        <taxon>Spiralia</taxon>
        <taxon>Lophotrochozoa</taxon>
        <taxon>Annelida</taxon>
        <taxon>Polychaeta</taxon>
        <taxon>Sedentaria</taxon>
        <taxon>Canalipalpata</taxon>
        <taxon>Sabellida</taxon>
        <taxon>Siboglinidae</taxon>
        <taxon>Ridgeia</taxon>
    </lineage>
</organism>
<dbReference type="InterPro" id="IPR001841">
    <property type="entry name" value="Znf_RING"/>
</dbReference>
<dbReference type="GO" id="GO:0008270">
    <property type="term" value="F:zinc ion binding"/>
    <property type="evidence" value="ECO:0007669"/>
    <property type="project" value="UniProtKB-KW"/>
</dbReference>
<dbReference type="SUPFAM" id="SSF57850">
    <property type="entry name" value="RING/U-box"/>
    <property type="match status" value="1"/>
</dbReference>